<dbReference type="RefSeq" id="WP_115277776.1">
    <property type="nucleotide sequence ID" value="NZ_AP022600.1"/>
</dbReference>
<evidence type="ECO:0000313" key="3">
    <source>
        <dbReference type="EMBL" id="STZ57607.1"/>
    </source>
</evidence>
<keyword evidence="4" id="KW-1185">Reference proteome</keyword>
<dbReference type="PANTHER" id="PTHR35788">
    <property type="entry name" value="EXPORTED PROTEIN-RELATED"/>
    <property type="match status" value="1"/>
</dbReference>
<dbReference type="Pfam" id="PF12229">
    <property type="entry name" value="PG_binding_4"/>
    <property type="match status" value="2"/>
</dbReference>
<evidence type="ECO:0000259" key="2">
    <source>
        <dbReference type="Pfam" id="PF12229"/>
    </source>
</evidence>
<reference evidence="3 4" key="1">
    <citation type="submission" date="2018-06" db="EMBL/GenBank/DDBJ databases">
        <authorList>
            <consortium name="Pathogen Informatics"/>
            <person name="Doyle S."/>
        </authorList>
    </citation>
    <scope>NUCLEOTIDE SEQUENCE [LARGE SCALE GENOMIC DNA]</scope>
    <source>
        <strain evidence="3 4">NCTC10821</strain>
    </source>
</reference>
<feature type="transmembrane region" description="Helical" evidence="1">
    <location>
        <begin position="17"/>
        <end position="37"/>
    </location>
</feature>
<dbReference type="PANTHER" id="PTHR35788:SF1">
    <property type="entry name" value="EXPORTED PROTEIN"/>
    <property type="match status" value="1"/>
</dbReference>
<dbReference type="InterPro" id="IPR052913">
    <property type="entry name" value="Glycopeptide_resist_protein"/>
</dbReference>
<dbReference type="AlphaFoldDB" id="A0A378TBS5"/>
<dbReference type="EMBL" id="UGQT01000001">
    <property type="protein sequence ID" value="STZ57607.1"/>
    <property type="molecule type" value="Genomic_DNA"/>
</dbReference>
<dbReference type="InterPro" id="IPR022029">
    <property type="entry name" value="YoaR-like_PG-bd"/>
</dbReference>
<organism evidence="3 4">
    <name type="scientific">Mycolicibacterium tokaiense</name>
    <dbReference type="NCBI Taxonomy" id="39695"/>
    <lineage>
        <taxon>Bacteria</taxon>
        <taxon>Bacillati</taxon>
        <taxon>Actinomycetota</taxon>
        <taxon>Actinomycetes</taxon>
        <taxon>Mycobacteriales</taxon>
        <taxon>Mycobacteriaceae</taxon>
        <taxon>Mycolicibacterium</taxon>
    </lineage>
</organism>
<feature type="domain" description="YoaR-like putative peptidoglycan binding" evidence="2">
    <location>
        <begin position="119"/>
        <end position="191"/>
    </location>
</feature>
<gene>
    <name evidence="3" type="ORF">NCTC10821_01110</name>
</gene>
<protein>
    <submittedName>
        <fullName evidence="3">VanW family protein</fullName>
    </submittedName>
</protein>
<proteinExistence type="predicted"/>
<dbReference type="InterPro" id="IPR007391">
    <property type="entry name" value="Vancomycin_resist_VanW"/>
</dbReference>
<evidence type="ECO:0000256" key="1">
    <source>
        <dbReference type="SAM" id="Phobius"/>
    </source>
</evidence>
<name>A0A378TBS5_9MYCO</name>
<accession>A0A378TBS5</accession>
<dbReference type="OrthoDB" id="9813301at2"/>
<dbReference type="Pfam" id="PF04294">
    <property type="entry name" value="VanW"/>
    <property type="match status" value="1"/>
</dbReference>
<evidence type="ECO:0000313" key="4">
    <source>
        <dbReference type="Proteomes" id="UP000254978"/>
    </source>
</evidence>
<feature type="domain" description="YoaR-like putative peptidoglycan binding" evidence="2">
    <location>
        <begin position="254"/>
        <end position="324"/>
    </location>
</feature>
<keyword evidence="1" id="KW-0812">Transmembrane</keyword>
<keyword evidence="1" id="KW-1133">Transmembrane helix</keyword>
<sequence>MSEEQSDGARRRLRRRLLGAGIPLVALASLYVADLVVTSAKVPRGVTAAGVTLGGLTPSEAEQRLREEISPRQSRPIPVTLGSVEATIDPGLTGLAADPGATVEQAGGQPLNPITRVMSFFVQTPVELVSSVDEQALTASLDEIGAAVAEDPVEGSIVFVDGEPVASDPQSGQRLDVTAATATILDNWATGETLDLPIVELPARTAAEDVAGALDDIATPAVSGPVTVRGENGVDGVLTPDDIAAALSFRPGQGRLVPELDTPRIIDVLRPQLAASEIPGRNADIDFAATPPMKVPAQDGRRVDFAATLDDLPAVLRDTDDRDITAVYLDDEPTFTLEQLDALGPVEVIGEFQTGGFASDSGRNIRRAAQQINGLVVRPGETFSLNAATNPRNAAAGYVEAGVIENGRPARGVGGGVSQVATTLFNAAYFAGMEDVEHHEHSYYISRYPAGREATVFEDVLDVKFRNDGPTSVQIQTEWTPSSITVRLLGIKRYDVTSSQSARSRPTEPQTVTIPAGEACSASGGAPGFTITDTRTLRDIATGQTRTESHTVVYDPIPRVVCGVGDAA</sequence>
<keyword evidence="1" id="KW-0472">Membrane</keyword>
<dbReference type="Proteomes" id="UP000254978">
    <property type="component" value="Unassembled WGS sequence"/>
</dbReference>